<dbReference type="PANTHER" id="PTHR11596">
    <property type="entry name" value="ALKALINE PHOSPHATASE"/>
    <property type="match status" value="1"/>
</dbReference>
<feature type="binding site" evidence="15">
    <location>
        <position position="409"/>
    </location>
    <ligand>
        <name>Zn(2+)</name>
        <dbReference type="ChEBI" id="CHEBI:29105"/>
        <label>2</label>
    </ligand>
</feature>
<dbReference type="GO" id="GO:0046872">
    <property type="term" value="F:metal ion binding"/>
    <property type="evidence" value="ECO:0007669"/>
    <property type="project" value="UniProtKB-KW"/>
</dbReference>
<dbReference type="Proteomes" id="UP001497623">
    <property type="component" value="Unassembled WGS sequence"/>
</dbReference>
<evidence type="ECO:0000256" key="6">
    <source>
        <dbReference type="ARBA" id="ARBA00022622"/>
    </source>
</evidence>
<proteinExistence type="inferred from homology"/>
<feature type="binding site" evidence="15">
    <location>
        <position position="363"/>
    </location>
    <ligand>
        <name>Mg(2+)</name>
        <dbReference type="ChEBI" id="CHEBI:18420"/>
    </ligand>
</feature>
<keyword evidence="13" id="KW-0449">Lipoprotein</keyword>
<evidence type="ECO:0000256" key="14">
    <source>
        <dbReference type="PIRSR" id="PIRSR601952-1"/>
    </source>
</evidence>
<dbReference type="InterPro" id="IPR017850">
    <property type="entry name" value="Alkaline_phosphatase_core_sf"/>
</dbReference>
<evidence type="ECO:0000256" key="4">
    <source>
        <dbReference type="ARBA" id="ARBA00022475"/>
    </source>
</evidence>
<evidence type="ECO:0000256" key="9">
    <source>
        <dbReference type="ARBA" id="ARBA00022833"/>
    </source>
</evidence>
<dbReference type="InterPro" id="IPR001952">
    <property type="entry name" value="Alkaline_phosphatase"/>
</dbReference>
<comment type="cofactor">
    <cofactor evidence="15">
        <name>Zn(2+)</name>
        <dbReference type="ChEBI" id="CHEBI:29105"/>
    </cofactor>
    <text evidence="15">Binds 2 Zn(2+) ions.</text>
</comment>
<evidence type="ECO:0000256" key="18">
    <source>
        <dbReference type="SAM" id="SignalP"/>
    </source>
</evidence>
<evidence type="ECO:0000256" key="2">
    <source>
        <dbReference type="ARBA" id="ARBA00005984"/>
    </source>
</evidence>
<feature type="active site" description="Phosphoserine intermediate" evidence="14">
    <location>
        <position position="134"/>
    </location>
</feature>
<comment type="catalytic activity">
    <reaction evidence="17">
        <text>a phosphate monoester + H2O = an alcohol + phosphate</text>
        <dbReference type="Rhea" id="RHEA:15017"/>
        <dbReference type="ChEBI" id="CHEBI:15377"/>
        <dbReference type="ChEBI" id="CHEBI:30879"/>
        <dbReference type="ChEBI" id="CHEBI:43474"/>
        <dbReference type="ChEBI" id="CHEBI:67140"/>
        <dbReference type="EC" id="3.1.3.1"/>
    </reaction>
</comment>
<feature type="binding site" evidence="15">
    <location>
        <position position="84"/>
    </location>
    <ligand>
        <name>Mg(2+)</name>
        <dbReference type="ChEBI" id="CHEBI:18420"/>
    </ligand>
</feature>
<comment type="similarity">
    <text evidence="2 16">Belongs to the alkaline phosphatase family.</text>
</comment>
<keyword evidence="10 15" id="KW-0460">Magnesium</keyword>
<dbReference type="PROSITE" id="PS00123">
    <property type="entry name" value="ALKALINE_PHOSPHATASE"/>
    <property type="match status" value="1"/>
</dbReference>
<dbReference type="Gene3D" id="3.40.720.10">
    <property type="entry name" value="Alkaline Phosphatase, subunit A"/>
    <property type="match status" value="1"/>
</dbReference>
<dbReference type="InterPro" id="IPR018299">
    <property type="entry name" value="Alkaline_phosphatase_AS"/>
</dbReference>
<evidence type="ECO:0000256" key="16">
    <source>
        <dbReference type="RuleBase" id="RU003946"/>
    </source>
</evidence>
<feature type="chain" id="PRO_5043438725" description="Alkaline phosphatase" evidence="18">
    <location>
        <begin position="19"/>
        <end position="575"/>
    </location>
</feature>
<keyword evidence="12" id="KW-0325">Glycoprotein</keyword>
<dbReference type="SUPFAM" id="SSF53649">
    <property type="entry name" value="Alkaline phosphatase-like"/>
    <property type="match status" value="1"/>
</dbReference>
<feature type="signal peptide" evidence="18">
    <location>
        <begin position="1"/>
        <end position="18"/>
    </location>
</feature>
<dbReference type="EC" id="3.1.3.1" evidence="3 17"/>
<comment type="subcellular location">
    <subcellularLocation>
        <location evidence="1">Cell membrane</location>
        <topology evidence="1">Lipid-anchor</topology>
        <topology evidence="1">GPI-anchor</topology>
    </subcellularLocation>
</comment>
<dbReference type="CDD" id="cd16012">
    <property type="entry name" value="ALP"/>
    <property type="match status" value="1"/>
</dbReference>
<feature type="binding site" evidence="15">
    <location>
        <position position="368"/>
    </location>
    <ligand>
        <name>Zn(2+)</name>
        <dbReference type="ChEBI" id="CHEBI:29105"/>
        <label>2</label>
    </ligand>
</feature>
<dbReference type="FunFam" id="3.40.720.10:FF:000008">
    <property type="entry name" value="Alkaline phosphatase"/>
    <property type="match status" value="1"/>
</dbReference>
<evidence type="ECO:0000256" key="1">
    <source>
        <dbReference type="ARBA" id="ARBA00004609"/>
    </source>
</evidence>
<comment type="cofactor">
    <cofactor evidence="15">
        <name>Mg(2+)</name>
        <dbReference type="ChEBI" id="CHEBI:18420"/>
    </cofactor>
    <text evidence="15">Binds 1 Mg(2+) ion.</text>
</comment>
<feature type="binding site" evidence="15">
    <location>
        <position position="372"/>
    </location>
    <ligand>
        <name>Zn(2+)</name>
        <dbReference type="ChEBI" id="CHEBI:29105"/>
        <label>2</label>
    </ligand>
</feature>
<feature type="binding site" evidence="15">
    <location>
        <position position="196"/>
    </location>
    <ligand>
        <name>Mg(2+)</name>
        <dbReference type="ChEBI" id="CHEBI:18420"/>
    </ligand>
</feature>
<dbReference type="PANTHER" id="PTHR11596:SF5">
    <property type="entry name" value="ALKALINE PHOSPHATASE"/>
    <property type="match status" value="1"/>
</dbReference>
<evidence type="ECO:0000256" key="5">
    <source>
        <dbReference type="ARBA" id="ARBA00022553"/>
    </source>
</evidence>
<keyword evidence="5" id="KW-0597">Phosphoprotein</keyword>
<feature type="binding site" evidence="15">
    <location>
        <position position="84"/>
    </location>
    <ligand>
        <name>Zn(2+)</name>
        <dbReference type="ChEBI" id="CHEBI:29105"/>
        <label>2</label>
    </ligand>
</feature>
<sequence>MTLVKFVVILAVFELCIGIPVDVPAHDLEDEDDIHPHVHARKYQRPDDISQKYWNDEAQKELKEALALELNTNVAKNVILFLGDGMSIPTLTAARVYKGQQLLQSGEEGNLVFEKFDHVGLSKTYNVNKQVPDSAGTGTAYLTGVKTNYKMIGVDARVQYNECKTQVEGTNLYSIIKWAQDAGKKTGVITSTRITHATPAATYAHVANRNWESECNIDEENKKNCPRLKDIARQLVEDEPGSKINVIMGGGFQCFDANITVIPGDPEDPDPNACERQDGRQLWKDWIKNKEKQGVKHAFVRNKSQLNKVKDDTEFLMALFANGHIPYEHVKREKHMDLPTLPEMTEKAIKMLSNPEGFVLLVEGGRIDHAHHDTKAHRALDETIFLDQAVEHAMHLTKKEDTLIVVTADHSHTMTINGYPERGQDILGFAGVADDGLPYTTLMYANGPGSNYTVAVDDTGVYSSVRLNLTGAPINSWEYTQMSTVPRESETHGGDDVAIYASGPMSHLFHNNHEQNYIAHAMAYAACIGANRDHCKNRHSHSNRAHRKRQKSAASKQVVINIMMLNVIVITWILL</sequence>
<dbReference type="PRINTS" id="PR00113">
    <property type="entry name" value="ALKPHPHTASE"/>
</dbReference>
<evidence type="ECO:0000256" key="3">
    <source>
        <dbReference type="ARBA" id="ARBA00012647"/>
    </source>
</evidence>
<evidence type="ECO:0000256" key="15">
    <source>
        <dbReference type="PIRSR" id="PIRSR601952-2"/>
    </source>
</evidence>
<evidence type="ECO:0000256" key="7">
    <source>
        <dbReference type="ARBA" id="ARBA00022723"/>
    </source>
</evidence>
<keyword evidence="8 17" id="KW-0378">Hydrolase</keyword>
<keyword evidence="9 15" id="KW-0862">Zinc</keyword>
<organism evidence="19 20">
    <name type="scientific">Meganyctiphanes norvegica</name>
    <name type="common">Northern krill</name>
    <name type="synonym">Thysanopoda norvegica</name>
    <dbReference type="NCBI Taxonomy" id="48144"/>
    <lineage>
        <taxon>Eukaryota</taxon>
        <taxon>Metazoa</taxon>
        <taxon>Ecdysozoa</taxon>
        <taxon>Arthropoda</taxon>
        <taxon>Crustacea</taxon>
        <taxon>Multicrustacea</taxon>
        <taxon>Malacostraca</taxon>
        <taxon>Eumalacostraca</taxon>
        <taxon>Eucarida</taxon>
        <taxon>Euphausiacea</taxon>
        <taxon>Euphausiidae</taxon>
        <taxon>Meganyctiphanes</taxon>
    </lineage>
</organism>
<dbReference type="EMBL" id="CAXKWB010000211">
    <property type="protein sequence ID" value="CAL4059846.1"/>
    <property type="molecule type" value="Genomic_DNA"/>
</dbReference>
<name>A0AAV2PLP3_MEGNR</name>
<evidence type="ECO:0000313" key="20">
    <source>
        <dbReference type="Proteomes" id="UP001497623"/>
    </source>
</evidence>
<evidence type="ECO:0000256" key="17">
    <source>
        <dbReference type="RuleBase" id="RU003947"/>
    </source>
</evidence>
<dbReference type="AlphaFoldDB" id="A0AAV2PLP3"/>
<evidence type="ECO:0000256" key="8">
    <source>
        <dbReference type="ARBA" id="ARBA00022801"/>
    </source>
</evidence>
<keyword evidence="6" id="KW-0336">GPI-anchor</keyword>
<evidence type="ECO:0000256" key="10">
    <source>
        <dbReference type="ARBA" id="ARBA00022842"/>
    </source>
</evidence>
<evidence type="ECO:0000256" key="13">
    <source>
        <dbReference type="ARBA" id="ARBA00023288"/>
    </source>
</evidence>
<dbReference type="Pfam" id="PF00245">
    <property type="entry name" value="Alk_phosphatase"/>
    <property type="match status" value="1"/>
</dbReference>
<dbReference type="GO" id="GO:0004035">
    <property type="term" value="F:alkaline phosphatase activity"/>
    <property type="evidence" value="ECO:0007669"/>
    <property type="project" value="UniProtKB-EC"/>
</dbReference>
<evidence type="ECO:0000256" key="12">
    <source>
        <dbReference type="ARBA" id="ARBA00023180"/>
    </source>
</evidence>
<evidence type="ECO:0000313" key="19">
    <source>
        <dbReference type="EMBL" id="CAL4059846.1"/>
    </source>
</evidence>
<keyword evidence="11" id="KW-0472">Membrane</keyword>
<evidence type="ECO:0000256" key="11">
    <source>
        <dbReference type="ARBA" id="ARBA00023136"/>
    </source>
</evidence>
<dbReference type="SMART" id="SM00098">
    <property type="entry name" value="alkPPc"/>
    <property type="match status" value="1"/>
</dbReference>
<accession>A0AAV2PLP3</accession>
<gene>
    <name evidence="19" type="ORF">MNOR_LOCUS889</name>
</gene>
<comment type="caution">
    <text evidence="19">The sequence shown here is derived from an EMBL/GenBank/DDBJ whole genome shotgun (WGS) entry which is preliminary data.</text>
</comment>
<reference evidence="19 20" key="1">
    <citation type="submission" date="2024-05" db="EMBL/GenBank/DDBJ databases">
        <authorList>
            <person name="Wallberg A."/>
        </authorList>
    </citation>
    <scope>NUCLEOTIDE SEQUENCE [LARGE SCALE GENOMIC DNA]</scope>
</reference>
<keyword evidence="18" id="KW-0732">Signal</keyword>
<feature type="non-terminal residue" evidence="19">
    <location>
        <position position="575"/>
    </location>
</feature>
<keyword evidence="20" id="KW-1185">Reference proteome</keyword>
<feature type="binding site" evidence="15">
    <location>
        <position position="198"/>
    </location>
    <ligand>
        <name>Mg(2+)</name>
        <dbReference type="ChEBI" id="CHEBI:18420"/>
    </ligand>
</feature>
<dbReference type="GO" id="GO:0098552">
    <property type="term" value="C:side of membrane"/>
    <property type="evidence" value="ECO:0007669"/>
    <property type="project" value="UniProtKB-KW"/>
</dbReference>
<feature type="binding site" evidence="15">
    <location>
        <position position="492"/>
    </location>
    <ligand>
        <name>Zn(2+)</name>
        <dbReference type="ChEBI" id="CHEBI:29105"/>
        <label>2</label>
    </ligand>
</feature>
<feature type="binding site" evidence="15">
    <location>
        <position position="410"/>
    </location>
    <ligand>
        <name>Zn(2+)</name>
        <dbReference type="ChEBI" id="CHEBI:29105"/>
        <label>2</label>
    </ligand>
</feature>
<dbReference type="GO" id="GO:0005886">
    <property type="term" value="C:plasma membrane"/>
    <property type="evidence" value="ECO:0007669"/>
    <property type="project" value="UniProtKB-SubCell"/>
</dbReference>
<protein>
    <recommendedName>
        <fullName evidence="3 17">Alkaline phosphatase</fullName>
        <ecNumber evidence="3 17">3.1.3.1</ecNumber>
    </recommendedName>
</protein>
<keyword evidence="7 15" id="KW-0479">Metal-binding</keyword>
<keyword evidence="4" id="KW-1003">Cell membrane</keyword>